<keyword evidence="1" id="KW-1133">Transmembrane helix</keyword>
<feature type="transmembrane region" description="Helical" evidence="1">
    <location>
        <begin position="236"/>
        <end position="256"/>
    </location>
</feature>
<gene>
    <name evidence="2" type="ORF">skT53_21700</name>
</gene>
<dbReference type="EMBL" id="AP023366">
    <property type="protein sequence ID" value="BCJ87185.1"/>
    <property type="molecule type" value="Genomic_DNA"/>
</dbReference>
<feature type="transmembrane region" description="Helical" evidence="1">
    <location>
        <begin position="466"/>
        <end position="491"/>
    </location>
</feature>
<keyword evidence="1" id="KW-0812">Transmembrane</keyword>
<feature type="transmembrane region" description="Helical" evidence="1">
    <location>
        <begin position="322"/>
        <end position="345"/>
    </location>
</feature>
<keyword evidence="3" id="KW-1185">Reference proteome</keyword>
<feature type="transmembrane region" description="Helical" evidence="1">
    <location>
        <begin position="206"/>
        <end position="229"/>
    </location>
</feature>
<name>A0A7I8DAQ9_9BACL</name>
<sequence length="576" mass="62401">MAGQASALADKSGGFGQSNRHQVTLILVDRLPESVLQDAELPEIRQWRDRGGIGLLSLNNQSGEWLKELGGYKQDARIGDRLRIIKWETFEQAKAMERIQRANADEMVVFASTEIAPQEAGKELVPLFMAGGNIPAGSVLISDSTRRDGIVTGLDVSATIAHFLGVDRAAGLSGNEIRGMHIEANEWNFIAQMKRDHELTRQQRPFYVAVFAAAVCIGFVAMLIGLAAAKIPVSLLIGWCTAVLSIPGLLLIVPVWNSYAKLWIGLASLLVTVGLLRFRNLWMRFVVLGVLQIVAVGVDAITGGHFLHQSVFSYDPITGARFYGIGNEFMGLLIGWWLVVCGAILSMRPTWRKQARVWVTASGIGMLLLLAAPALGANAGGAITAGAAIAAVWSQLQVKQADRRRIDKHLIIYGCVMSGSIAILALLHRNTAPPTHIGHAIDLLRNGQFEAFGGILQRKLQMSLRILGTTVGAPLFLAVLTGFACYFWAPFRTGRRRMSGQPEFERFVSAGTVSALVAFAVNDSGLVAAAMLLLPLVYVWFMAILVAKFPTPHTTVPTVLSPSDTLGFFDATDQGH</sequence>
<protein>
    <submittedName>
        <fullName evidence="2">Uncharacterized protein</fullName>
    </submittedName>
</protein>
<feature type="transmembrane region" description="Helical" evidence="1">
    <location>
        <begin position="410"/>
        <end position="428"/>
    </location>
</feature>
<dbReference type="KEGG" id="eff:skT53_21700"/>
<feature type="transmembrane region" description="Helical" evidence="1">
    <location>
        <begin position="527"/>
        <end position="547"/>
    </location>
</feature>
<evidence type="ECO:0000313" key="2">
    <source>
        <dbReference type="EMBL" id="BCJ87185.1"/>
    </source>
</evidence>
<evidence type="ECO:0000256" key="1">
    <source>
        <dbReference type="SAM" id="Phobius"/>
    </source>
</evidence>
<accession>A0A7I8DAQ9</accession>
<organism evidence="2 3">
    <name type="scientific">Effusibacillus dendaii</name>
    <dbReference type="NCBI Taxonomy" id="2743772"/>
    <lineage>
        <taxon>Bacteria</taxon>
        <taxon>Bacillati</taxon>
        <taxon>Bacillota</taxon>
        <taxon>Bacilli</taxon>
        <taxon>Bacillales</taxon>
        <taxon>Alicyclobacillaceae</taxon>
        <taxon>Effusibacillus</taxon>
    </lineage>
</organism>
<feature type="transmembrane region" description="Helical" evidence="1">
    <location>
        <begin position="381"/>
        <end position="398"/>
    </location>
</feature>
<feature type="transmembrane region" description="Helical" evidence="1">
    <location>
        <begin position="262"/>
        <end position="278"/>
    </location>
</feature>
<dbReference type="Proteomes" id="UP000593802">
    <property type="component" value="Chromosome"/>
</dbReference>
<feature type="transmembrane region" description="Helical" evidence="1">
    <location>
        <begin position="357"/>
        <end position="375"/>
    </location>
</feature>
<feature type="transmembrane region" description="Helical" evidence="1">
    <location>
        <begin position="285"/>
        <end position="307"/>
    </location>
</feature>
<dbReference type="AlphaFoldDB" id="A0A7I8DAQ9"/>
<keyword evidence="1" id="KW-0472">Membrane</keyword>
<evidence type="ECO:0000313" key="3">
    <source>
        <dbReference type="Proteomes" id="UP000593802"/>
    </source>
</evidence>
<reference evidence="2 3" key="1">
    <citation type="submission" date="2020-08" db="EMBL/GenBank/DDBJ databases">
        <title>Complete Genome Sequence of Effusibacillus dendaii Strain skT53, Isolated from Farmland soil.</title>
        <authorList>
            <person name="Konishi T."/>
            <person name="Kawasaki H."/>
        </authorList>
    </citation>
    <scope>NUCLEOTIDE SEQUENCE [LARGE SCALE GENOMIC DNA]</scope>
    <source>
        <strain evidence="3">skT53</strain>
    </source>
</reference>
<proteinExistence type="predicted"/>